<keyword evidence="2 5" id="KW-0812">Transmembrane</keyword>
<accession>A0ABU2C3D4</accession>
<comment type="caution">
    <text evidence="7">The sequence shown here is derived from an EMBL/GenBank/DDBJ whole genome shotgun (WGS) entry which is preliminary data.</text>
</comment>
<feature type="domain" description="TMEM205-like" evidence="6">
    <location>
        <begin position="9"/>
        <end position="104"/>
    </location>
</feature>
<evidence type="ECO:0000313" key="8">
    <source>
        <dbReference type="Proteomes" id="UP001180487"/>
    </source>
</evidence>
<evidence type="ECO:0000256" key="2">
    <source>
        <dbReference type="ARBA" id="ARBA00022692"/>
    </source>
</evidence>
<dbReference type="EMBL" id="JAVDXT010000001">
    <property type="protein sequence ID" value="MDR7375823.1"/>
    <property type="molecule type" value="Genomic_DNA"/>
</dbReference>
<organism evidence="7 8">
    <name type="scientific">Rhodoferax ferrireducens</name>
    <dbReference type="NCBI Taxonomy" id="192843"/>
    <lineage>
        <taxon>Bacteria</taxon>
        <taxon>Pseudomonadati</taxon>
        <taxon>Pseudomonadota</taxon>
        <taxon>Betaproteobacteria</taxon>
        <taxon>Burkholderiales</taxon>
        <taxon>Comamonadaceae</taxon>
        <taxon>Rhodoferax</taxon>
    </lineage>
</organism>
<evidence type="ECO:0000256" key="3">
    <source>
        <dbReference type="ARBA" id="ARBA00022989"/>
    </source>
</evidence>
<evidence type="ECO:0000259" key="6">
    <source>
        <dbReference type="Pfam" id="PF13664"/>
    </source>
</evidence>
<feature type="transmembrane region" description="Helical" evidence="5">
    <location>
        <begin position="109"/>
        <end position="130"/>
    </location>
</feature>
<proteinExistence type="predicted"/>
<evidence type="ECO:0000256" key="1">
    <source>
        <dbReference type="ARBA" id="ARBA00004370"/>
    </source>
</evidence>
<keyword evidence="4 5" id="KW-0472">Membrane</keyword>
<sequence length="137" mass="14865">MRQRLPIGLAALWWGSLTTLGFMVVPLLFMVLPTPALAGSTAAKLFTVQTWLSMACTLLLLLISRSNEALAQVKHAPAATIFIAFGLFAAVLVEFAVSPHIVARENLKLWHGLGTGLYLLQWLAAGATLWKVSAPRR</sequence>
<dbReference type="Pfam" id="PF13664">
    <property type="entry name" value="DUF4149"/>
    <property type="match status" value="1"/>
</dbReference>
<feature type="transmembrane region" description="Helical" evidence="5">
    <location>
        <begin position="76"/>
        <end position="97"/>
    </location>
</feature>
<evidence type="ECO:0000313" key="7">
    <source>
        <dbReference type="EMBL" id="MDR7375823.1"/>
    </source>
</evidence>
<evidence type="ECO:0000256" key="4">
    <source>
        <dbReference type="ARBA" id="ARBA00023136"/>
    </source>
</evidence>
<keyword evidence="3 5" id="KW-1133">Transmembrane helix</keyword>
<evidence type="ECO:0000256" key="5">
    <source>
        <dbReference type="SAM" id="Phobius"/>
    </source>
</evidence>
<dbReference type="InterPro" id="IPR025423">
    <property type="entry name" value="TMEM205-like"/>
</dbReference>
<dbReference type="Proteomes" id="UP001180487">
    <property type="component" value="Unassembled WGS sequence"/>
</dbReference>
<reference evidence="7 8" key="1">
    <citation type="submission" date="2023-07" db="EMBL/GenBank/DDBJ databases">
        <title>Sorghum-associated microbial communities from plants grown in Nebraska, USA.</title>
        <authorList>
            <person name="Schachtman D."/>
        </authorList>
    </citation>
    <scope>NUCLEOTIDE SEQUENCE [LARGE SCALE GENOMIC DNA]</scope>
    <source>
        <strain evidence="7 8">BE313</strain>
    </source>
</reference>
<name>A0ABU2C3D4_9BURK</name>
<protein>
    <recommendedName>
        <fullName evidence="6">TMEM205-like domain-containing protein</fullName>
    </recommendedName>
</protein>
<feature type="transmembrane region" description="Helical" evidence="5">
    <location>
        <begin position="48"/>
        <end position="64"/>
    </location>
</feature>
<dbReference type="RefSeq" id="WP_310370313.1">
    <property type="nucleotide sequence ID" value="NZ_JAVDXT010000001.1"/>
</dbReference>
<comment type="subcellular location">
    <subcellularLocation>
        <location evidence="1">Membrane</location>
    </subcellularLocation>
</comment>
<keyword evidence="8" id="KW-1185">Reference proteome</keyword>
<gene>
    <name evidence="7" type="ORF">J2X19_000481</name>
</gene>